<dbReference type="InterPro" id="IPR037068">
    <property type="entry name" value="DNA_primase_core_N_sf"/>
</dbReference>
<dbReference type="InterPro" id="IPR036977">
    <property type="entry name" value="DNA_primase_Znf_CHC2"/>
</dbReference>
<keyword evidence="4 12" id="KW-0548">Nucleotidyltransferase</keyword>
<dbReference type="AlphaFoldDB" id="A0A803FT97"/>
<evidence type="ECO:0000313" key="17">
    <source>
        <dbReference type="Proteomes" id="UP000294455"/>
    </source>
</evidence>
<dbReference type="InterPro" id="IPR013173">
    <property type="entry name" value="DNA_primase_DnaG_DnaB-bd_dom"/>
</dbReference>
<dbReference type="SMART" id="SM00493">
    <property type="entry name" value="TOPRIM"/>
    <property type="match status" value="1"/>
</dbReference>
<evidence type="ECO:0000259" key="15">
    <source>
        <dbReference type="PROSITE" id="PS50880"/>
    </source>
</evidence>
<keyword evidence="9" id="KW-0460">Magnesium</keyword>
<feature type="domain" description="Toprim" evidence="15">
    <location>
        <begin position="264"/>
        <end position="346"/>
    </location>
</feature>
<evidence type="ECO:0000256" key="11">
    <source>
        <dbReference type="ARBA" id="ARBA00023163"/>
    </source>
</evidence>
<dbReference type="FunFam" id="3.40.1360.10:FF:000002">
    <property type="entry name" value="DNA primase"/>
    <property type="match status" value="1"/>
</dbReference>
<reference evidence="16 17" key="1">
    <citation type="submission" date="2019-02" db="EMBL/GenBank/DDBJ databases">
        <authorList>
            <person name="Manzano-Marin A."/>
            <person name="Manzano-Marin A."/>
        </authorList>
    </citation>
    <scope>NUCLEOTIDE SEQUENCE [LARGE SCALE GENOMIC DNA]</scope>
    <source>
        <strain evidence="16 17">BuCipiceae</strain>
    </source>
</reference>
<proteinExistence type="inferred from homology"/>
<evidence type="ECO:0000256" key="12">
    <source>
        <dbReference type="HAMAP-Rule" id="MF_00974"/>
    </source>
</evidence>
<evidence type="ECO:0000256" key="13">
    <source>
        <dbReference type="PIRNR" id="PIRNR002811"/>
    </source>
</evidence>
<protein>
    <recommendedName>
        <fullName evidence="12 13">DNA primase</fullName>
        <ecNumber evidence="12">2.7.7.101</ecNumber>
    </recommendedName>
</protein>
<dbReference type="InterPro" id="IPR019475">
    <property type="entry name" value="DNA_primase_DnaB-bd"/>
</dbReference>
<dbReference type="GO" id="GO:0003899">
    <property type="term" value="F:DNA-directed RNA polymerase activity"/>
    <property type="evidence" value="ECO:0007669"/>
    <property type="project" value="UniProtKB-UniRule"/>
</dbReference>
<keyword evidence="3 12" id="KW-0808">Transferase</keyword>
<dbReference type="Pfam" id="PF08278">
    <property type="entry name" value="DnaG_DnaB_bind"/>
    <property type="match status" value="1"/>
</dbReference>
<dbReference type="PANTHER" id="PTHR30313:SF2">
    <property type="entry name" value="DNA PRIMASE"/>
    <property type="match status" value="1"/>
</dbReference>
<dbReference type="Gene3D" id="3.90.580.10">
    <property type="entry name" value="Zinc finger, CHC2-type domain"/>
    <property type="match status" value="1"/>
</dbReference>
<dbReference type="InterPro" id="IPR006295">
    <property type="entry name" value="DNA_primase_DnaG"/>
</dbReference>
<dbReference type="NCBIfam" id="TIGR01391">
    <property type="entry name" value="dnaG"/>
    <property type="match status" value="1"/>
</dbReference>
<evidence type="ECO:0000256" key="2">
    <source>
        <dbReference type="ARBA" id="ARBA00022515"/>
    </source>
</evidence>
<dbReference type="GO" id="GO:0006269">
    <property type="term" value="P:DNA replication, synthesis of primer"/>
    <property type="evidence" value="ECO:0007669"/>
    <property type="project" value="UniProtKB-UniRule"/>
</dbReference>
<dbReference type="SUPFAM" id="SSF117023">
    <property type="entry name" value="DNA primase DnaG, C-terminal domain"/>
    <property type="match status" value="1"/>
</dbReference>
<comment type="similarity">
    <text evidence="12 13">Belongs to the DnaG primase family.</text>
</comment>
<dbReference type="GO" id="GO:0003677">
    <property type="term" value="F:DNA binding"/>
    <property type="evidence" value="ECO:0007669"/>
    <property type="project" value="UniProtKB-KW"/>
</dbReference>
<dbReference type="EC" id="2.7.7.101" evidence="12"/>
<keyword evidence="11 12" id="KW-0804">Transcription</keyword>
<keyword evidence="1 12" id="KW-0240">DNA-directed RNA polymerase</keyword>
<dbReference type="InterPro" id="IPR050219">
    <property type="entry name" value="DnaG_primase"/>
</dbReference>
<dbReference type="SMART" id="SM00400">
    <property type="entry name" value="ZnF_CHCC"/>
    <property type="match status" value="1"/>
</dbReference>
<dbReference type="Proteomes" id="UP000294455">
    <property type="component" value="Chromosome"/>
</dbReference>
<comment type="function">
    <text evidence="12 13">RNA polymerase that catalyzes the synthesis of short RNA molecules used as primers for DNA polymerase during DNA replication.</text>
</comment>
<dbReference type="SMART" id="SM00766">
    <property type="entry name" value="DnaG_DnaB_bind"/>
    <property type="match status" value="1"/>
</dbReference>
<evidence type="ECO:0000256" key="4">
    <source>
        <dbReference type="ARBA" id="ARBA00022695"/>
    </source>
</evidence>
<dbReference type="Gene3D" id="3.40.1360.10">
    <property type="match status" value="1"/>
</dbReference>
<keyword evidence="6 12" id="KW-0479">Metal-binding</keyword>
<dbReference type="RefSeq" id="WP_232512951.1">
    <property type="nucleotide sequence ID" value="NZ_LR217739.1"/>
</dbReference>
<comment type="catalytic activity">
    <reaction evidence="12">
        <text>ssDNA + n NTP = ssDNA/pppN(pN)n-1 hybrid + (n-1) diphosphate.</text>
        <dbReference type="EC" id="2.7.7.101"/>
    </reaction>
</comment>
<dbReference type="HAMAP" id="MF_00974">
    <property type="entry name" value="DNA_primase_DnaG"/>
    <property type="match status" value="1"/>
</dbReference>
<evidence type="ECO:0000256" key="3">
    <source>
        <dbReference type="ARBA" id="ARBA00022679"/>
    </source>
</evidence>
<dbReference type="PROSITE" id="PS50880">
    <property type="entry name" value="TOPRIM"/>
    <property type="match status" value="1"/>
</dbReference>
<comment type="subunit">
    <text evidence="12">Monomer. Interacts with DnaB.</text>
</comment>
<name>A0A803FT97_9GAMM</name>
<organism evidence="16 17">
    <name type="scientific">Buchnera aphidicola</name>
    <name type="common">Cinara piceae</name>
    <dbReference type="NCBI Taxonomy" id="1660043"/>
    <lineage>
        <taxon>Bacteria</taxon>
        <taxon>Pseudomonadati</taxon>
        <taxon>Pseudomonadota</taxon>
        <taxon>Gammaproteobacteria</taxon>
        <taxon>Enterobacterales</taxon>
        <taxon>Erwiniaceae</taxon>
        <taxon>Buchnera</taxon>
    </lineage>
</organism>
<dbReference type="Pfam" id="PF01807">
    <property type="entry name" value="Zn_ribbon_DnaG"/>
    <property type="match status" value="1"/>
</dbReference>
<dbReference type="InterPro" id="IPR016136">
    <property type="entry name" value="DNA_helicase_N/primase_C"/>
</dbReference>
<keyword evidence="8 12" id="KW-0862">Zinc</keyword>
<comment type="domain">
    <text evidence="12">Contains an N-terminal zinc-binding domain, a central core domain that contains the primase activity, and a C-terminal DnaB-binding domain.</text>
</comment>
<evidence type="ECO:0000256" key="9">
    <source>
        <dbReference type="ARBA" id="ARBA00022842"/>
    </source>
</evidence>
<dbReference type="InterPro" id="IPR030846">
    <property type="entry name" value="DnaG_bac"/>
</dbReference>
<dbReference type="Gene3D" id="1.10.860.10">
    <property type="entry name" value="DNAb Helicase, Chain A"/>
    <property type="match status" value="1"/>
</dbReference>
<dbReference type="Pfam" id="PF10410">
    <property type="entry name" value="DnaB_bind"/>
    <property type="match status" value="1"/>
</dbReference>
<dbReference type="CDD" id="cd03364">
    <property type="entry name" value="TOPRIM_DnaG_primases"/>
    <property type="match status" value="1"/>
</dbReference>
<dbReference type="PIRSF" id="PIRSF002811">
    <property type="entry name" value="DnaG"/>
    <property type="match status" value="1"/>
</dbReference>
<dbReference type="Pfam" id="PF08275">
    <property type="entry name" value="DNAG_N"/>
    <property type="match status" value="1"/>
</dbReference>
<dbReference type="GO" id="GO:0005737">
    <property type="term" value="C:cytoplasm"/>
    <property type="evidence" value="ECO:0007669"/>
    <property type="project" value="TreeGrafter"/>
</dbReference>
<keyword evidence="10 12" id="KW-0238">DNA-binding</keyword>
<dbReference type="FunFam" id="3.90.580.10:FF:000001">
    <property type="entry name" value="DNA primase"/>
    <property type="match status" value="1"/>
</dbReference>
<dbReference type="SUPFAM" id="SSF57783">
    <property type="entry name" value="Zinc beta-ribbon"/>
    <property type="match status" value="1"/>
</dbReference>
<dbReference type="GO" id="GO:1990077">
    <property type="term" value="C:primosome complex"/>
    <property type="evidence" value="ECO:0007669"/>
    <property type="project" value="UniProtKB-KW"/>
</dbReference>
<dbReference type="GO" id="GO:0008270">
    <property type="term" value="F:zinc ion binding"/>
    <property type="evidence" value="ECO:0007669"/>
    <property type="project" value="UniProtKB-UniRule"/>
</dbReference>
<dbReference type="InterPro" id="IPR034151">
    <property type="entry name" value="TOPRIM_DnaG_bac"/>
</dbReference>
<gene>
    <name evidence="12 16" type="primary">dnaG</name>
    <name evidence="16" type="ORF">BUCIPICE3303_035</name>
</gene>
<evidence type="ECO:0000256" key="7">
    <source>
        <dbReference type="ARBA" id="ARBA00022771"/>
    </source>
</evidence>
<evidence type="ECO:0000256" key="8">
    <source>
        <dbReference type="ARBA" id="ARBA00022833"/>
    </source>
</evidence>
<dbReference type="InterPro" id="IPR002694">
    <property type="entry name" value="Znf_CHC2"/>
</dbReference>
<comment type="cofactor">
    <cofactor evidence="12 13 14">
        <name>Zn(2+)</name>
        <dbReference type="ChEBI" id="CHEBI:29105"/>
    </cofactor>
    <text evidence="12 13 14">Binds 1 zinc ion per monomer.</text>
</comment>
<accession>A0A803FT97</accession>
<keyword evidence="7 12" id="KW-0863">Zinc-finger</keyword>
<evidence type="ECO:0000256" key="14">
    <source>
        <dbReference type="PIRSR" id="PIRSR002811-1"/>
    </source>
</evidence>
<evidence type="ECO:0000313" key="16">
    <source>
        <dbReference type="EMBL" id="VFP87839.1"/>
    </source>
</evidence>
<dbReference type="PANTHER" id="PTHR30313">
    <property type="entry name" value="DNA PRIMASE"/>
    <property type="match status" value="1"/>
</dbReference>
<dbReference type="Pfam" id="PF13155">
    <property type="entry name" value="Toprim_2"/>
    <property type="match status" value="1"/>
</dbReference>
<feature type="zinc finger region" description="CHC2-type" evidence="12 14">
    <location>
        <begin position="45"/>
        <end position="69"/>
    </location>
</feature>
<sequence>MIIKKKKKKIPQKFIHELIEKTDIIELINKYITLTKSGDNYKTLCPFHNEKTPSFIVNQQKQFFYCFGCGIHGNVIDFLMQYEKLDFLSSIVELTTLHGINIPYINNNYTFNKKYSYKQEIYTILKKISKIYTKNLFFLPNLAYEYLIKRGIEKKTMKKFSLGFAISHNYQITNYIKKKYTNKSIIKDCGLSLQNTKKIKYDRFKERIIFPIKNKYGQIQGFGGRVLKKNIKPKYLNSPETITFYKKKNLYGIYELNLYNPKPTKILVVEGYLDVISLNQFNINYSVALLGTIITKYQIQILFKISKNIIFCFDGDKAGRKANWTSLQLSLSSLNDNCTINFLLLPKNEDPSSLIIKEGKKKFEERIQKSETLYSFFFRKISDKMNLSCINDCIKLSVLTIPLIKKIPSKIIRIYLIKILGNKIGILDTYQLKKLITVPIKKTYKKTIIPIKITTMRLLISLIIQNPKLVKKIKKIEKIKQLKIIGKNILIELIQLIIKNKIFKTGHLLEFYRYTKLEKTFKYLSTWDHMIAKNKIHSITKELVNKLLIQHLEYKYNKLITLERKNGLNNEEKNELWAINKKIINIKNIKY</sequence>
<evidence type="ECO:0000256" key="10">
    <source>
        <dbReference type="ARBA" id="ARBA00023125"/>
    </source>
</evidence>
<dbReference type="InterPro" id="IPR013264">
    <property type="entry name" value="DNAG_N"/>
</dbReference>
<keyword evidence="5 12" id="KW-0235">DNA replication</keyword>
<dbReference type="EMBL" id="LR217739">
    <property type="protein sequence ID" value="VFP87839.1"/>
    <property type="molecule type" value="Genomic_DNA"/>
</dbReference>
<evidence type="ECO:0000256" key="5">
    <source>
        <dbReference type="ARBA" id="ARBA00022705"/>
    </source>
</evidence>
<keyword evidence="2 12" id="KW-0639">Primosome</keyword>
<dbReference type="InterPro" id="IPR006171">
    <property type="entry name" value="TOPRIM_dom"/>
</dbReference>
<evidence type="ECO:0000256" key="1">
    <source>
        <dbReference type="ARBA" id="ARBA00022478"/>
    </source>
</evidence>
<dbReference type="GO" id="GO:0000428">
    <property type="term" value="C:DNA-directed RNA polymerase complex"/>
    <property type="evidence" value="ECO:0007669"/>
    <property type="project" value="UniProtKB-KW"/>
</dbReference>
<dbReference type="SUPFAM" id="SSF56731">
    <property type="entry name" value="DNA primase core"/>
    <property type="match status" value="1"/>
</dbReference>
<dbReference type="Gene3D" id="1.20.50.20">
    <property type="entry name" value="DnaG, RNA polymerase domain, helical bundle"/>
    <property type="match status" value="1"/>
</dbReference>
<dbReference type="Gene3D" id="3.90.980.10">
    <property type="entry name" value="DNA primase, catalytic core, N-terminal domain"/>
    <property type="match status" value="1"/>
</dbReference>
<evidence type="ECO:0000256" key="6">
    <source>
        <dbReference type="ARBA" id="ARBA00022723"/>
    </source>
</evidence>